<comment type="caution">
    <text evidence="2">The sequence shown here is derived from an EMBL/GenBank/DDBJ whole genome shotgun (WGS) entry which is preliminary data.</text>
</comment>
<proteinExistence type="predicted"/>
<organism evidence="2 3">
    <name type="scientific">Brevibacterium otitidis</name>
    <dbReference type="NCBI Taxonomy" id="53364"/>
    <lineage>
        <taxon>Bacteria</taxon>
        <taxon>Bacillati</taxon>
        <taxon>Actinomycetota</taxon>
        <taxon>Actinomycetes</taxon>
        <taxon>Micrococcales</taxon>
        <taxon>Brevibacteriaceae</taxon>
        <taxon>Brevibacterium</taxon>
    </lineage>
</organism>
<accession>A0ABV5WXY3</accession>
<reference evidence="2 3" key="1">
    <citation type="submission" date="2024-09" db="EMBL/GenBank/DDBJ databases">
        <authorList>
            <person name="Sun Q."/>
            <person name="Mori K."/>
        </authorList>
    </citation>
    <scope>NUCLEOTIDE SEQUENCE [LARGE SCALE GENOMIC DNA]</scope>
    <source>
        <strain evidence="2 3">JCM 11683</strain>
    </source>
</reference>
<keyword evidence="3" id="KW-1185">Reference proteome</keyword>
<dbReference type="EMBL" id="JBHMAU010000010">
    <property type="protein sequence ID" value="MFB9775011.1"/>
    <property type="molecule type" value="Genomic_DNA"/>
</dbReference>
<evidence type="ECO:0000313" key="2">
    <source>
        <dbReference type="EMBL" id="MFB9775011.1"/>
    </source>
</evidence>
<name>A0ABV5WXY3_9MICO</name>
<dbReference type="Proteomes" id="UP001589707">
    <property type="component" value="Unassembled WGS sequence"/>
</dbReference>
<evidence type="ECO:0000313" key="3">
    <source>
        <dbReference type="Proteomes" id="UP001589707"/>
    </source>
</evidence>
<feature type="region of interest" description="Disordered" evidence="1">
    <location>
        <begin position="1"/>
        <end position="30"/>
    </location>
</feature>
<dbReference type="RefSeq" id="WP_376837764.1">
    <property type="nucleotide sequence ID" value="NZ_JBHMAU010000010.1"/>
</dbReference>
<evidence type="ECO:0000256" key="1">
    <source>
        <dbReference type="SAM" id="MobiDB-lite"/>
    </source>
</evidence>
<protein>
    <submittedName>
        <fullName evidence="2">Uncharacterized protein</fullName>
    </submittedName>
</protein>
<gene>
    <name evidence="2" type="ORF">ACFFN1_00990</name>
</gene>
<sequence length="51" mass="5077">MAKQEPAVGGGGVGAVGAADGAGDGRRNDDAVLRPTDAAIEEFIAALPERR</sequence>